<comment type="similarity">
    <text evidence="6">Belongs to the TVP38/TMEM64 family.</text>
</comment>
<comment type="subcellular location">
    <subcellularLocation>
        <location evidence="1 6">Cell membrane</location>
        <topology evidence="1 6">Multi-pass membrane protein</topology>
    </subcellularLocation>
</comment>
<dbReference type="RefSeq" id="WP_213891351.1">
    <property type="nucleotide sequence ID" value="NZ_JAGFNU010000025.1"/>
</dbReference>
<organism evidence="8 9">
    <name type="scientific">Pseudohalocynthiibacter aestuariivivens</name>
    <dbReference type="NCBI Taxonomy" id="1591409"/>
    <lineage>
        <taxon>Bacteria</taxon>
        <taxon>Pseudomonadati</taxon>
        <taxon>Pseudomonadota</taxon>
        <taxon>Alphaproteobacteria</taxon>
        <taxon>Rhodobacterales</taxon>
        <taxon>Paracoccaceae</taxon>
        <taxon>Pseudohalocynthiibacter</taxon>
    </lineage>
</organism>
<evidence type="ECO:0000256" key="1">
    <source>
        <dbReference type="ARBA" id="ARBA00004651"/>
    </source>
</evidence>
<evidence type="ECO:0000259" key="7">
    <source>
        <dbReference type="Pfam" id="PF09335"/>
    </source>
</evidence>
<dbReference type="PANTHER" id="PTHR12677">
    <property type="entry name" value="GOLGI APPARATUS MEMBRANE PROTEIN TVP38-RELATED"/>
    <property type="match status" value="1"/>
</dbReference>
<reference evidence="8 9" key="1">
    <citation type="submission" date="2024-09" db="EMBL/GenBank/DDBJ databases">
        <authorList>
            <person name="Sun Q."/>
            <person name="Mori K."/>
        </authorList>
    </citation>
    <scope>NUCLEOTIDE SEQUENCE [LARGE SCALE GENOMIC DNA]</scope>
    <source>
        <strain evidence="8 9">CECT 8726</strain>
    </source>
</reference>
<feature type="transmembrane region" description="Helical" evidence="6">
    <location>
        <begin position="165"/>
        <end position="186"/>
    </location>
</feature>
<evidence type="ECO:0000313" key="8">
    <source>
        <dbReference type="EMBL" id="MFB9232611.1"/>
    </source>
</evidence>
<evidence type="ECO:0000313" key="9">
    <source>
        <dbReference type="Proteomes" id="UP001589683"/>
    </source>
</evidence>
<keyword evidence="4 6" id="KW-1133">Transmembrane helix</keyword>
<comment type="caution">
    <text evidence="6">Lacks conserved residue(s) required for the propagation of feature annotation.</text>
</comment>
<dbReference type="Pfam" id="PF09335">
    <property type="entry name" value="VTT_dom"/>
    <property type="match status" value="1"/>
</dbReference>
<evidence type="ECO:0000256" key="3">
    <source>
        <dbReference type="ARBA" id="ARBA00022692"/>
    </source>
</evidence>
<keyword evidence="3 6" id="KW-0812">Transmembrane</keyword>
<proteinExistence type="inferred from homology"/>
<evidence type="ECO:0000256" key="4">
    <source>
        <dbReference type="ARBA" id="ARBA00022989"/>
    </source>
</evidence>
<accession>A0ABV5JGM4</accession>
<keyword evidence="5 6" id="KW-0472">Membrane</keyword>
<protein>
    <recommendedName>
        <fullName evidence="6">TVP38/TMEM64 family membrane protein</fullName>
    </recommendedName>
</protein>
<gene>
    <name evidence="8" type="ORF">ACFFUT_12520</name>
</gene>
<dbReference type="InterPro" id="IPR032816">
    <property type="entry name" value="VTT_dom"/>
</dbReference>
<evidence type="ECO:0000256" key="2">
    <source>
        <dbReference type="ARBA" id="ARBA00022475"/>
    </source>
</evidence>
<keyword evidence="2 6" id="KW-1003">Cell membrane</keyword>
<evidence type="ECO:0000256" key="5">
    <source>
        <dbReference type="ARBA" id="ARBA00023136"/>
    </source>
</evidence>
<comment type="caution">
    <text evidence="8">The sequence shown here is derived from an EMBL/GenBank/DDBJ whole genome shotgun (WGS) entry which is preliminary data.</text>
</comment>
<feature type="transmembrane region" description="Helical" evidence="6">
    <location>
        <begin position="84"/>
        <end position="109"/>
    </location>
</feature>
<dbReference type="Proteomes" id="UP001589683">
    <property type="component" value="Unassembled WGS sequence"/>
</dbReference>
<feature type="domain" description="VTT" evidence="7">
    <location>
        <begin position="72"/>
        <end position="188"/>
    </location>
</feature>
<keyword evidence="9" id="KW-1185">Reference proteome</keyword>
<dbReference type="InterPro" id="IPR015414">
    <property type="entry name" value="TMEM64"/>
</dbReference>
<evidence type="ECO:0000256" key="6">
    <source>
        <dbReference type="RuleBase" id="RU366058"/>
    </source>
</evidence>
<dbReference type="EMBL" id="JBHMEA010000040">
    <property type="protein sequence ID" value="MFB9232611.1"/>
    <property type="molecule type" value="Genomic_DNA"/>
</dbReference>
<dbReference type="PANTHER" id="PTHR12677:SF59">
    <property type="entry name" value="GOLGI APPARATUS MEMBRANE PROTEIN TVP38-RELATED"/>
    <property type="match status" value="1"/>
</dbReference>
<feature type="transmembrane region" description="Helical" evidence="6">
    <location>
        <begin position="52"/>
        <end position="72"/>
    </location>
</feature>
<name>A0ABV5JGM4_9RHOB</name>
<feature type="transmembrane region" description="Helical" evidence="6">
    <location>
        <begin position="198"/>
        <end position="218"/>
    </location>
</feature>
<sequence length="225" mass="24605">MPSSINWRRILLLAFCLLLVGVFFVVWQVPSFVEFRNNFDSETIKKMVQRAGIWGPLLVIALMTFAVVMSPLPSAPIALASGAAYGHFLGTLYVLAGAEAGALIAFGLARVLGRETLHHWFGERLEIGLLGSQNTLMLTVFLSRLLPFISFDLVSYAAGLSYLRFWRFAFATLAGIIPASFLLAHFGAEITTTNFSGAAWSALLLGAITGLPVLWIALRRNNGRK</sequence>